<dbReference type="AlphaFoldDB" id="A0A7D5Z5V8"/>
<dbReference type="Proteomes" id="UP000510822">
    <property type="component" value="Chromosome"/>
</dbReference>
<dbReference type="InterPro" id="IPR013976">
    <property type="entry name" value="HDOD"/>
</dbReference>
<dbReference type="PROSITE" id="PS51833">
    <property type="entry name" value="HDOD"/>
    <property type="match status" value="1"/>
</dbReference>
<gene>
    <name evidence="2" type="ORF">HZU75_05495</name>
</gene>
<feature type="domain" description="HDOD" evidence="1">
    <location>
        <begin position="248"/>
        <end position="438"/>
    </location>
</feature>
<evidence type="ECO:0000313" key="3">
    <source>
        <dbReference type="Proteomes" id="UP000510822"/>
    </source>
</evidence>
<evidence type="ECO:0000259" key="1">
    <source>
        <dbReference type="PROSITE" id="PS51833"/>
    </source>
</evidence>
<reference evidence="2 3" key="1">
    <citation type="journal article" date="2016" name="Int. J. Syst. Evol. Microbiol.">
        <title>Chitinibacter fontanus sp. nov., isolated from a spring.</title>
        <authorList>
            <person name="Sheu S.Y."/>
            <person name="Li Y.S."/>
            <person name="Young C.C."/>
            <person name="Chen W.M."/>
        </authorList>
    </citation>
    <scope>NUCLEOTIDE SEQUENCE [LARGE SCALE GENOMIC DNA]</scope>
    <source>
        <strain evidence="2 3">STM-7</strain>
    </source>
</reference>
<dbReference type="KEGG" id="cfon:HZU75_05495"/>
<evidence type="ECO:0000313" key="2">
    <source>
        <dbReference type="EMBL" id="QLI81022.1"/>
    </source>
</evidence>
<accession>A0A7D5Z5V8</accession>
<dbReference type="Pfam" id="PF08668">
    <property type="entry name" value="HDOD"/>
    <property type="match status" value="1"/>
</dbReference>
<dbReference type="InterPro" id="IPR014408">
    <property type="entry name" value="dGMP_Pdiesterase_EAL/HD-GYP"/>
</dbReference>
<keyword evidence="3" id="KW-1185">Reference proteome</keyword>
<name>A0A7D5Z5V8_9NEIS</name>
<proteinExistence type="predicted"/>
<sequence>MSHLIQRLFAEKSVNTELDDFAQLNALSPRRDDQGFEPFDLVAHDAKSILCRETIVNREEKVVGHEFMLKKSITRRIFLGHAMRRLYDQALVSQLVGMPLARLLGHRFALVNFEAAHIFDPNLQFLPAAQCVLVLRFGEEDVAAEIIEQVRRLQHAGLRFGILAHECINTGMSQLAEALDFVVLDLQEEWTFSADVVQWVTERWQLQLIACQIDSREAFESVWHSALYGDRIAYFQGTFISSRGEWNQPSAQVIRSQVLLLLDCIQREVGTHALAEALKSDPVIFYKLLRMVNSPALGLSQPVSSAEQIINVLGRDSLYRWLSLLLFSAETHTVNDLHFMDAALLRARLMENLAQEKLGPEQASQLFLTGALSLMDALLQQPLPQALQPLSLPDPVRLALLERTGPYFAYLQLALAVERQDRTLIQALGDSMGMSTAQILRCRSEALLWAEKVHH</sequence>
<protein>
    <submittedName>
        <fullName evidence="2">HDOD domain-containing protein</fullName>
    </submittedName>
</protein>
<dbReference type="RefSeq" id="WP_180308153.1">
    <property type="nucleotide sequence ID" value="NZ_CP058952.1"/>
</dbReference>
<organism evidence="2 3">
    <name type="scientific">Chitinibacter fontanus</name>
    <dbReference type="NCBI Taxonomy" id="1737446"/>
    <lineage>
        <taxon>Bacteria</taxon>
        <taxon>Pseudomonadati</taxon>
        <taxon>Pseudomonadota</taxon>
        <taxon>Betaproteobacteria</taxon>
        <taxon>Neisseriales</taxon>
        <taxon>Chitinibacteraceae</taxon>
        <taxon>Chitinibacter</taxon>
    </lineage>
</organism>
<dbReference type="SUPFAM" id="SSF109604">
    <property type="entry name" value="HD-domain/PDEase-like"/>
    <property type="match status" value="1"/>
</dbReference>
<dbReference type="PANTHER" id="PTHR33525:SF4">
    <property type="entry name" value="CYCLIC DI-GMP PHOSPHODIESTERASE CDGJ"/>
    <property type="match status" value="1"/>
</dbReference>
<dbReference type="Gene3D" id="1.10.3210.10">
    <property type="entry name" value="Hypothetical protein af1432"/>
    <property type="match status" value="1"/>
</dbReference>
<dbReference type="PANTHER" id="PTHR33525">
    <property type="match status" value="1"/>
</dbReference>
<dbReference type="InterPro" id="IPR052340">
    <property type="entry name" value="RNase_Y/CdgJ"/>
</dbReference>
<dbReference type="PIRSF" id="PIRSF003180">
    <property type="entry name" value="DiGMPpdiest_YuxH"/>
    <property type="match status" value="1"/>
</dbReference>
<dbReference type="EMBL" id="CP058952">
    <property type="protein sequence ID" value="QLI81022.1"/>
    <property type="molecule type" value="Genomic_DNA"/>
</dbReference>